<reference evidence="5" key="4">
    <citation type="journal article" date="2022" name="Microb. Genom.">
        <title>A global pangenome for the wheat fungal pathogen Pyrenophora tritici-repentis and prediction of effector protein structural homology.</title>
        <authorList>
            <person name="Moolhuijzen P.M."/>
            <person name="See P.T."/>
            <person name="Shi G."/>
            <person name="Powell H.R."/>
            <person name="Cockram J."/>
            <person name="Jorgensen L.N."/>
            <person name="Benslimane H."/>
            <person name="Strelkov S.E."/>
            <person name="Turner J."/>
            <person name="Liu Z."/>
            <person name="Moffat C.S."/>
        </authorList>
    </citation>
    <scope>NUCLEOTIDE SEQUENCE [LARGE SCALE GENOMIC DNA]</scope>
</reference>
<dbReference type="EMBL" id="NQIK02000004">
    <property type="protein sequence ID" value="KAF7571368.1"/>
    <property type="molecule type" value="Genomic_DNA"/>
</dbReference>
<keyword evidence="5" id="KW-1185">Reference proteome</keyword>
<evidence type="ECO:0000313" key="3">
    <source>
        <dbReference type="EMBL" id="KAI1510695.1"/>
    </source>
</evidence>
<dbReference type="EMBL" id="NRDI02000016">
    <property type="protein sequence ID" value="KAI1510695.1"/>
    <property type="molecule type" value="Genomic_DNA"/>
</dbReference>
<gene>
    <name evidence="3" type="ORF">Ptr86124_010500</name>
    <name evidence="2" type="ORF">PtrM4_088680</name>
</gene>
<evidence type="ECO:0000313" key="2">
    <source>
        <dbReference type="EMBL" id="KAF7571368.1"/>
    </source>
</evidence>
<name>A0A2W1FIC3_9PLEO</name>
<reference evidence="3" key="3">
    <citation type="journal article" date="2022" name="bioRxiv">
        <title>A global pangenome for the wheat fungal pathogen Pyrenophora tritici-repentis and prediction of effector protein structural homology.</title>
        <authorList>
            <person name="Moolhuijzen P."/>
            <person name="See P.T."/>
            <person name="Shi G."/>
            <person name="Powell H.R."/>
            <person name="Cockram J."/>
            <person name="Jorgensen L.N."/>
            <person name="Benslimane H."/>
            <person name="Strelkov S.E."/>
            <person name="Turner J."/>
            <person name="Liu Z."/>
            <person name="Moffat C.S."/>
        </authorList>
    </citation>
    <scope>NUCLEOTIDE SEQUENCE</scope>
    <source>
        <strain evidence="3">86-124</strain>
    </source>
</reference>
<feature type="region of interest" description="Disordered" evidence="1">
    <location>
        <begin position="86"/>
        <end position="105"/>
    </location>
</feature>
<dbReference type="Proteomes" id="UP000245464">
    <property type="component" value="Chromosome 4"/>
</dbReference>
<accession>A0A2W1FIC3</accession>
<organism evidence="3 5">
    <name type="scientific">Pyrenophora tritici-repentis</name>
    <dbReference type="NCBI Taxonomy" id="45151"/>
    <lineage>
        <taxon>Eukaryota</taxon>
        <taxon>Fungi</taxon>
        <taxon>Dikarya</taxon>
        <taxon>Ascomycota</taxon>
        <taxon>Pezizomycotina</taxon>
        <taxon>Dothideomycetes</taxon>
        <taxon>Pleosporomycetidae</taxon>
        <taxon>Pleosporales</taxon>
        <taxon>Pleosporineae</taxon>
        <taxon>Pleosporaceae</taxon>
        <taxon>Pyrenophora</taxon>
    </lineage>
</organism>
<evidence type="ECO:0000313" key="5">
    <source>
        <dbReference type="Proteomes" id="UP000249757"/>
    </source>
</evidence>
<dbReference type="AlphaFoldDB" id="A0A2W1FIC3"/>
<reference evidence="3" key="2">
    <citation type="submission" date="2021-05" db="EMBL/GenBank/DDBJ databases">
        <authorList>
            <person name="Moolhuijzen P.M."/>
            <person name="Moffat C.S."/>
        </authorList>
    </citation>
    <scope>NUCLEOTIDE SEQUENCE</scope>
    <source>
        <strain evidence="3">86-124</strain>
    </source>
</reference>
<evidence type="ECO:0000313" key="4">
    <source>
        <dbReference type="Proteomes" id="UP000245464"/>
    </source>
</evidence>
<evidence type="ECO:0000256" key="1">
    <source>
        <dbReference type="SAM" id="MobiDB-lite"/>
    </source>
</evidence>
<proteinExistence type="predicted"/>
<dbReference type="Proteomes" id="UP000249757">
    <property type="component" value="Unassembled WGS sequence"/>
</dbReference>
<sequence length="105" mass="11680">MFLGMVPGSWNCIILSPERARLTIFNQLPGLRQELCCKEGNRGVSSAQCRREEDATTPRQIDVVCVVLALYKVDRLAVAKTWASGPNNWKAIPRKMSPPDEQPPG</sequence>
<protein>
    <submittedName>
        <fullName evidence="3">Uncharacterized protein</fullName>
    </submittedName>
</protein>
<reference evidence="2 4" key="1">
    <citation type="journal article" date="2018" name="BMC Genomics">
        <title>Comparative genomics of the wheat fungal pathogen Pyrenophora tritici-repentis reveals chromosomal variations and genome plasticity.</title>
        <authorList>
            <person name="Moolhuijzen P."/>
            <person name="See P.T."/>
            <person name="Hane J.K."/>
            <person name="Shi G."/>
            <person name="Liu Z."/>
            <person name="Oliver R.P."/>
            <person name="Moffat C.S."/>
        </authorList>
    </citation>
    <scope>NUCLEOTIDE SEQUENCE [LARGE SCALE GENOMIC DNA]</scope>
    <source>
        <strain evidence="2">M4</strain>
    </source>
</reference>
<comment type="caution">
    <text evidence="3">The sequence shown here is derived from an EMBL/GenBank/DDBJ whole genome shotgun (WGS) entry which is preliminary data.</text>
</comment>